<name>A0A9W6PKB8_9ACTN</name>
<dbReference type="AlphaFoldDB" id="A0A9W6PKB8"/>
<sequence length="495" mass="53064">MNATVLIAGGGPTGLMLACELELAGVHAVVLEARPHRERASGGMLLHARSIDALRRRGLADRFRTAATPVWPRTHFAFLWLDLTELGTDHYDLIVPQWRTEELLEERARELGAEVLTGHRLTGLRQDADGVEATVATAAGSRVLSGAYLVGCDGPHSAVADLGGFAFRELAPSYYGVIADVAVSGDAQQHFRAGVHPRGQFGVLPMNPADPSEVRLMTVEFDQEPPAADTPVTVAEVRAAIRRITGADAEFAEPRWTTRYGSPTRLAEDYRNGRLLLAGDAAHPHPPSSGNGLNTALHDAVNLGWKLAATVNGWAPPGLLDSYHRERHPVGRRACLRALAQVPLQYPPERAEPLRELFTELIAVPEVNRILVQAVTEVRYPVTDPAPADPDHPLLGAVLPDLEPAGLLAEDGVDAAAPLADGRGLLLVLDEDGAPPDLSGWSDRLRVARAAKAPAPDVRRLLVRPDGHVVLVDTGAPDPGRLLAAVAHWFGDPAR</sequence>
<dbReference type="InterPro" id="IPR002938">
    <property type="entry name" value="FAD-bd"/>
</dbReference>
<dbReference type="GO" id="GO:0016709">
    <property type="term" value="F:oxidoreductase activity, acting on paired donors, with incorporation or reduction of molecular oxygen, NAD(P)H as one donor, and incorporation of one atom of oxygen"/>
    <property type="evidence" value="ECO:0007669"/>
    <property type="project" value="UniProtKB-ARBA"/>
</dbReference>
<dbReference type="GO" id="GO:0071949">
    <property type="term" value="F:FAD binding"/>
    <property type="evidence" value="ECO:0007669"/>
    <property type="project" value="InterPro"/>
</dbReference>
<dbReference type="PANTHER" id="PTHR43004:SF19">
    <property type="entry name" value="BINDING MONOOXYGENASE, PUTATIVE (JCVI)-RELATED"/>
    <property type="match status" value="1"/>
</dbReference>
<dbReference type="Proteomes" id="UP001165143">
    <property type="component" value="Unassembled WGS sequence"/>
</dbReference>
<feature type="domain" description="FAD-binding" evidence="4">
    <location>
        <begin position="3"/>
        <end position="335"/>
    </location>
</feature>
<dbReference type="Pfam" id="PF01494">
    <property type="entry name" value="FAD_binding_3"/>
    <property type="match status" value="1"/>
</dbReference>
<dbReference type="EMBL" id="BSRX01000026">
    <property type="protein sequence ID" value="GLW56392.1"/>
    <property type="molecule type" value="Genomic_DNA"/>
</dbReference>
<evidence type="ECO:0000256" key="1">
    <source>
        <dbReference type="ARBA" id="ARBA00001974"/>
    </source>
</evidence>
<dbReference type="Gene3D" id="3.30.70.2450">
    <property type="match status" value="1"/>
</dbReference>
<evidence type="ECO:0000313" key="6">
    <source>
        <dbReference type="Proteomes" id="UP001165143"/>
    </source>
</evidence>
<accession>A0A9W6PKB8</accession>
<keyword evidence="3" id="KW-0274">FAD</keyword>
<dbReference type="Gene3D" id="3.50.50.60">
    <property type="entry name" value="FAD/NAD(P)-binding domain"/>
    <property type="match status" value="1"/>
</dbReference>
<comment type="caution">
    <text evidence="5">The sequence shown here is derived from an EMBL/GenBank/DDBJ whole genome shotgun (WGS) entry which is preliminary data.</text>
</comment>
<keyword evidence="2" id="KW-0285">Flavoprotein</keyword>
<dbReference type="InterPro" id="IPR036188">
    <property type="entry name" value="FAD/NAD-bd_sf"/>
</dbReference>
<dbReference type="Pfam" id="PF21274">
    <property type="entry name" value="Rng_hyd_C"/>
    <property type="match status" value="1"/>
</dbReference>
<dbReference type="SUPFAM" id="SSF51905">
    <property type="entry name" value="FAD/NAD(P)-binding domain"/>
    <property type="match status" value="1"/>
</dbReference>
<evidence type="ECO:0000259" key="4">
    <source>
        <dbReference type="Pfam" id="PF01494"/>
    </source>
</evidence>
<reference evidence="5" key="1">
    <citation type="submission" date="2023-02" db="EMBL/GenBank/DDBJ databases">
        <title>Kitasatospora phosalacinea NBRC 14362.</title>
        <authorList>
            <person name="Ichikawa N."/>
            <person name="Sato H."/>
            <person name="Tonouchi N."/>
        </authorList>
    </citation>
    <scope>NUCLEOTIDE SEQUENCE</scope>
    <source>
        <strain evidence="5">NBRC 14362</strain>
    </source>
</reference>
<organism evidence="5 6">
    <name type="scientific">Kitasatospora phosalacinea</name>
    <dbReference type="NCBI Taxonomy" id="2065"/>
    <lineage>
        <taxon>Bacteria</taxon>
        <taxon>Bacillati</taxon>
        <taxon>Actinomycetota</taxon>
        <taxon>Actinomycetes</taxon>
        <taxon>Kitasatosporales</taxon>
        <taxon>Streptomycetaceae</taxon>
        <taxon>Kitasatospora</taxon>
    </lineage>
</organism>
<dbReference type="InterPro" id="IPR050641">
    <property type="entry name" value="RIFMO-like"/>
</dbReference>
<proteinExistence type="predicted"/>
<evidence type="ECO:0000256" key="2">
    <source>
        <dbReference type="ARBA" id="ARBA00022630"/>
    </source>
</evidence>
<dbReference type="Gene3D" id="3.40.30.120">
    <property type="match status" value="1"/>
</dbReference>
<comment type="cofactor">
    <cofactor evidence="1">
        <name>FAD</name>
        <dbReference type="ChEBI" id="CHEBI:57692"/>
    </cofactor>
</comment>
<protein>
    <recommendedName>
        <fullName evidence="4">FAD-binding domain-containing protein</fullName>
    </recommendedName>
</protein>
<evidence type="ECO:0000313" key="5">
    <source>
        <dbReference type="EMBL" id="GLW56392.1"/>
    </source>
</evidence>
<dbReference type="RefSeq" id="WP_033255106.1">
    <property type="nucleotide sequence ID" value="NZ_BSRX01000026.1"/>
</dbReference>
<dbReference type="PRINTS" id="PR00420">
    <property type="entry name" value="RNGMNOXGNASE"/>
</dbReference>
<evidence type="ECO:0000256" key="3">
    <source>
        <dbReference type="ARBA" id="ARBA00022827"/>
    </source>
</evidence>
<dbReference type="PANTHER" id="PTHR43004">
    <property type="entry name" value="TRK SYSTEM POTASSIUM UPTAKE PROTEIN"/>
    <property type="match status" value="1"/>
</dbReference>
<gene>
    <name evidence="5" type="ORF">Kpho01_44030</name>
</gene>
<dbReference type="OrthoDB" id="8670884at2"/>